<feature type="domain" description="Mce/MlaD" evidence="2">
    <location>
        <begin position="43"/>
        <end position="124"/>
    </location>
</feature>
<dbReference type="InterPro" id="IPR003399">
    <property type="entry name" value="Mce/MlaD"/>
</dbReference>
<evidence type="ECO:0000256" key="1">
    <source>
        <dbReference type="SAM" id="Phobius"/>
    </source>
</evidence>
<dbReference type="InterPro" id="IPR005693">
    <property type="entry name" value="Mce"/>
</dbReference>
<keyword evidence="1" id="KW-0812">Transmembrane</keyword>
<dbReference type="GO" id="GO:0051701">
    <property type="term" value="P:biological process involved in interaction with host"/>
    <property type="evidence" value="ECO:0007669"/>
    <property type="project" value="TreeGrafter"/>
</dbReference>
<proteinExistence type="predicted"/>
<name>A0A1A2YMQ8_9MYCO</name>
<evidence type="ECO:0000313" key="4">
    <source>
        <dbReference type="EMBL" id="OBI38542.1"/>
    </source>
</evidence>
<dbReference type="EMBL" id="LZKI01000132">
    <property type="protein sequence ID" value="OBI38542.1"/>
    <property type="molecule type" value="Genomic_DNA"/>
</dbReference>
<protein>
    <submittedName>
        <fullName evidence="4">MCE-family protein MCE1A</fullName>
    </submittedName>
</protein>
<dbReference type="Pfam" id="PF02470">
    <property type="entry name" value="MlaD"/>
    <property type="match status" value="1"/>
</dbReference>
<feature type="domain" description="Mammalian cell entry C-terminal" evidence="3">
    <location>
        <begin position="129"/>
        <end position="347"/>
    </location>
</feature>
<dbReference type="InterPro" id="IPR052336">
    <property type="entry name" value="MlaD_Phospholipid_Transporter"/>
</dbReference>
<dbReference type="AlphaFoldDB" id="A0A1A2YMQ8"/>
<dbReference type="Pfam" id="PF11887">
    <property type="entry name" value="Mce4_CUP1"/>
    <property type="match status" value="1"/>
</dbReference>
<dbReference type="GO" id="GO:0005576">
    <property type="term" value="C:extracellular region"/>
    <property type="evidence" value="ECO:0007669"/>
    <property type="project" value="TreeGrafter"/>
</dbReference>
<evidence type="ECO:0000259" key="3">
    <source>
        <dbReference type="Pfam" id="PF11887"/>
    </source>
</evidence>
<reference evidence="4 5" key="1">
    <citation type="submission" date="2016-06" db="EMBL/GenBank/DDBJ databases">
        <authorList>
            <person name="Kjaerup R.B."/>
            <person name="Dalgaard T.S."/>
            <person name="Juul-Madsen H.R."/>
        </authorList>
    </citation>
    <scope>NUCLEOTIDE SEQUENCE [LARGE SCALE GENOMIC DNA]</scope>
    <source>
        <strain evidence="4 5">E1334</strain>
    </source>
</reference>
<accession>A0A1A2YMQ8</accession>
<dbReference type="Proteomes" id="UP000091846">
    <property type="component" value="Unassembled WGS sequence"/>
</dbReference>
<dbReference type="OrthoDB" id="3460188at2"/>
<evidence type="ECO:0000313" key="5">
    <source>
        <dbReference type="Proteomes" id="UP000091846"/>
    </source>
</evidence>
<keyword evidence="1" id="KW-0472">Membrane</keyword>
<sequence length="404" mass="43550">MATPVPRMGRRAWVYVEGVVLLLVCGLVLALVYLQFRGDFTPKTELTMVATRAGLLMEPGSKVTYNGVEIGRVSGISETERDGAPAAKLLLEVNPRYIKLIPANVVANIEAATLFGNKYVSLIAPENASRQRISPHDVIDARSVTTEFNTLFETVTSIAEKVSPIELNATLSALAQALDGLGGKFGESIINGKEILAQLNPRMPQIRYDLRRLTDLARVYTKASPDLWEFLSNAVTTARTLTRQQGDLDAALLAAVGVGHNGEDIFAKGGQYLARGAADLVPTADLLDTYSPELFCMIRNFHDAAPEVAKAAGGNGYSLAAAGSIIGAPNPYVYPDNLPRVNAHGGPGGRPGCWQKITRDLWPAPYLVMDTGASLAPYNHFELGQPLATEFVWGRQYGENTINP</sequence>
<dbReference type="InterPro" id="IPR024516">
    <property type="entry name" value="Mce_C"/>
</dbReference>
<dbReference type="RefSeq" id="WP_065029993.1">
    <property type="nucleotide sequence ID" value="NZ_LZKI01000132.1"/>
</dbReference>
<feature type="transmembrane region" description="Helical" evidence="1">
    <location>
        <begin position="12"/>
        <end position="34"/>
    </location>
</feature>
<organism evidence="4 5">
    <name type="scientific">Mycobacterium colombiense</name>
    <dbReference type="NCBI Taxonomy" id="339268"/>
    <lineage>
        <taxon>Bacteria</taxon>
        <taxon>Bacillati</taxon>
        <taxon>Actinomycetota</taxon>
        <taxon>Actinomycetes</taxon>
        <taxon>Mycobacteriales</taxon>
        <taxon>Mycobacteriaceae</taxon>
        <taxon>Mycobacterium</taxon>
        <taxon>Mycobacterium avium complex (MAC)</taxon>
    </lineage>
</organism>
<dbReference type="NCBIfam" id="TIGR00996">
    <property type="entry name" value="Mtu_fam_mce"/>
    <property type="match status" value="1"/>
</dbReference>
<evidence type="ECO:0000259" key="2">
    <source>
        <dbReference type="Pfam" id="PF02470"/>
    </source>
</evidence>
<comment type="caution">
    <text evidence="4">The sequence shown here is derived from an EMBL/GenBank/DDBJ whole genome shotgun (WGS) entry which is preliminary data.</text>
</comment>
<keyword evidence="1" id="KW-1133">Transmembrane helix</keyword>
<dbReference type="PANTHER" id="PTHR33371:SF19">
    <property type="entry name" value="MCE-FAMILY PROTEIN MCE4A"/>
    <property type="match status" value="1"/>
</dbReference>
<gene>
    <name evidence="4" type="ORF">A5708_00585</name>
</gene>
<dbReference type="PANTHER" id="PTHR33371">
    <property type="entry name" value="INTERMEMBRANE PHOSPHOLIPID TRANSPORT SYSTEM BINDING PROTEIN MLAD-RELATED"/>
    <property type="match status" value="1"/>
</dbReference>